<gene>
    <name evidence="1" type="ORF">FA95DRAFT_766953</name>
</gene>
<accession>A0ACB8RAJ9</accession>
<sequence>MDPSLRLPKKDEYNRSLQTHPILPNQDETLDSLVRWYTGRGFFEYLRRAQGRISNDHRALAMTFWINETRPYALRYRPEGNTYTGESLKAVLHSHEGNGLVEALNMYLYKVKNDVLDKSQHGRAIHVAYNATTDMAAFGSTPKNGQGQLYITEEQRTYRNIYPDGQEPMVSIQAQYASQPTRPDGKREGHPPCNCAECNSLSQLAYPNSTVHMRTWDTLLSKAMKMTVWEWLDNGLMKHHLPGGIYTQDRYNYNTDGLPGVQQRQADPSTSTSKSRGRGTRR</sequence>
<reference evidence="1" key="1">
    <citation type="submission" date="2021-02" db="EMBL/GenBank/DDBJ databases">
        <authorList>
            <consortium name="DOE Joint Genome Institute"/>
            <person name="Ahrendt S."/>
            <person name="Looney B.P."/>
            <person name="Miyauchi S."/>
            <person name="Morin E."/>
            <person name="Drula E."/>
            <person name="Courty P.E."/>
            <person name="Chicoki N."/>
            <person name="Fauchery L."/>
            <person name="Kohler A."/>
            <person name="Kuo A."/>
            <person name="Labutti K."/>
            <person name="Pangilinan J."/>
            <person name="Lipzen A."/>
            <person name="Riley R."/>
            <person name="Andreopoulos W."/>
            <person name="He G."/>
            <person name="Johnson J."/>
            <person name="Barry K.W."/>
            <person name="Grigoriev I.V."/>
            <person name="Nagy L."/>
            <person name="Hibbett D."/>
            <person name="Henrissat B."/>
            <person name="Matheny P.B."/>
            <person name="Labbe J."/>
            <person name="Martin F."/>
        </authorList>
    </citation>
    <scope>NUCLEOTIDE SEQUENCE</scope>
    <source>
        <strain evidence="1">FP105234-sp</strain>
    </source>
</reference>
<name>A0ACB8RAJ9_9AGAM</name>
<evidence type="ECO:0000313" key="2">
    <source>
        <dbReference type="Proteomes" id="UP000814033"/>
    </source>
</evidence>
<proteinExistence type="predicted"/>
<organism evidence="1 2">
    <name type="scientific">Auriscalpium vulgare</name>
    <dbReference type="NCBI Taxonomy" id="40419"/>
    <lineage>
        <taxon>Eukaryota</taxon>
        <taxon>Fungi</taxon>
        <taxon>Dikarya</taxon>
        <taxon>Basidiomycota</taxon>
        <taxon>Agaricomycotina</taxon>
        <taxon>Agaricomycetes</taxon>
        <taxon>Russulales</taxon>
        <taxon>Auriscalpiaceae</taxon>
        <taxon>Auriscalpium</taxon>
    </lineage>
</organism>
<dbReference type="Proteomes" id="UP000814033">
    <property type="component" value="Unassembled WGS sequence"/>
</dbReference>
<keyword evidence="2" id="KW-1185">Reference proteome</keyword>
<evidence type="ECO:0000313" key="1">
    <source>
        <dbReference type="EMBL" id="KAI0041184.1"/>
    </source>
</evidence>
<comment type="caution">
    <text evidence="1">The sequence shown here is derived from an EMBL/GenBank/DDBJ whole genome shotgun (WGS) entry which is preliminary data.</text>
</comment>
<dbReference type="EMBL" id="MU276139">
    <property type="protein sequence ID" value="KAI0041184.1"/>
    <property type="molecule type" value="Genomic_DNA"/>
</dbReference>
<protein>
    <submittedName>
        <fullName evidence="1">Uncharacterized protein</fullName>
    </submittedName>
</protein>
<reference evidence="1" key="2">
    <citation type="journal article" date="2022" name="New Phytol.">
        <title>Evolutionary transition to the ectomycorrhizal habit in the genomes of a hyperdiverse lineage of mushroom-forming fungi.</title>
        <authorList>
            <person name="Looney B."/>
            <person name="Miyauchi S."/>
            <person name="Morin E."/>
            <person name="Drula E."/>
            <person name="Courty P.E."/>
            <person name="Kohler A."/>
            <person name="Kuo A."/>
            <person name="LaButti K."/>
            <person name="Pangilinan J."/>
            <person name="Lipzen A."/>
            <person name="Riley R."/>
            <person name="Andreopoulos W."/>
            <person name="He G."/>
            <person name="Johnson J."/>
            <person name="Nolan M."/>
            <person name="Tritt A."/>
            <person name="Barry K.W."/>
            <person name="Grigoriev I.V."/>
            <person name="Nagy L.G."/>
            <person name="Hibbett D."/>
            <person name="Henrissat B."/>
            <person name="Matheny P.B."/>
            <person name="Labbe J."/>
            <person name="Martin F.M."/>
        </authorList>
    </citation>
    <scope>NUCLEOTIDE SEQUENCE</scope>
    <source>
        <strain evidence="1">FP105234-sp</strain>
    </source>
</reference>